<comment type="caution">
    <text evidence="1">The sequence shown here is derived from an EMBL/GenBank/DDBJ whole genome shotgun (WGS) entry which is preliminary data.</text>
</comment>
<name>A0ACC2XME7_9TREE</name>
<dbReference type="Proteomes" id="UP001234202">
    <property type="component" value="Unassembled WGS sequence"/>
</dbReference>
<proteinExistence type="predicted"/>
<organism evidence="1 2">
    <name type="scientific">Naganishia onofrii</name>
    <dbReference type="NCBI Taxonomy" id="1851511"/>
    <lineage>
        <taxon>Eukaryota</taxon>
        <taxon>Fungi</taxon>
        <taxon>Dikarya</taxon>
        <taxon>Basidiomycota</taxon>
        <taxon>Agaricomycotina</taxon>
        <taxon>Tremellomycetes</taxon>
        <taxon>Filobasidiales</taxon>
        <taxon>Filobasidiaceae</taxon>
        <taxon>Naganishia</taxon>
    </lineage>
</organism>
<protein>
    <submittedName>
        <fullName evidence="1">Uncharacterized protein</fullName>
    </submittedName>
</protein>
<sequence>MLFTNVIVAALAIVSVGVRALPSPEEPTRPAYQFSSLSPSSTDKYEPSKPTQPEPTQTYNPKPNKPDDGKNDEPEYEVVCKKFSFFHNWDIDCADLTSGRNEGKYVYDCAVDCSENEDCDATVSYEGYCYPKTLDYFQAYNLKKSKGRDLAIQGCCEDLHDNYKKTKCYPDGFLNCCYDKVICTKVYKKEKEPAKEEKKW</sequence>
<keyword evidence="2" id="KW-1185">Reference proteome</keyword>
<reference evidence="1" key="1">
    <citation type="submission" date="2023-04" db="EMBL/GenBank/DDBJ databases">
        <title>Draft Genome sequencing of Naganishia species isolated from polar environments using Oxford Nanopore Technology.</title>
        <authorList>
            <person name="Leo P."/>
            <person name="Venkateswaran K."/>
        </authorList>
    </citation>
    <scope>NUCLEOTIDE SEQUENCE</scope>
    <source>
        <strain evidence="1">DBVPG 5303</strain>
    </source>
</reference>
<dbReference type="EMBL" id="JASBWV010000009">
    <property type="protein sequence ID" value="KAJ9124624.1"/>
    <property type="molecule type" value="Genomic_DNA"/>
</dbReference>
<evidence type="ECO:0000313" key="2">
    <source>
        <dbReference type="Proteomes" id="UP001234202"/>
    </source>
</evidence>
<gene>
    <name evidence="1" type="ORF">QFC24_002991</name>
</gene>
<accession>A0ACC2XME7</accession>
<evidence type="ECO:0000313" key="1">
    <source>
        <dbReference type="EMBL" id="KAJ9124624.1"/>
    </source>
</evidence>